<accession>A0ABV7JI86</accession>
<evidence type="ECO:0000313" key="8">
    <source>
        <dbReference type="Proteomes" id="UP001595526"/>
    </source>
</evidence>
<protein>
    <submittedName>
        <fullName evidence="7">RagB/SusD family nutrient uptake outer membrane protein</fullName>
    </submittedName>
</protein>
<keyword evidence="8" id="KW-1185">Reference proteome</keyword>
<reference evidence="8" key="1">
    <citation type="journal article" date="2019" name="Int. J. Syst. Evol. Microbiol.">
        <title>The Global Catalogue of Microorganisms (GCM) 10K type strain sequencing project: providing services to taxonomists for standard genome sequencing and annotation.</title>
        <authorList>
            <consortium name="The Broad Institute Genomics Platform"/>
            <consortium name="The Broad Institute Genome Sequencing Center for Infectious Disease"/>
            <person name="Wu L."/>
            <person name="Ma J."/>
        </authorList>
    </citation>
    <scope>NUCLEOTIDE SEQUENCE [LARGE SCALE GENOMIC DNA]</scope>
    <source>
        <strain evidence="8">KCTC 52416</strain>
    </source>
</reference>
<keyword evidence="5" id="KW-0998">Cell outer membrane</keyword>
<evidence type="ECO:0000256" key="4">
    <source>
        <dbReference type="ARBA" id="ARBA00023136"/>
    </source>
</evidence>
<feature type="domain" description="RagB/SusD" evidence="6">
    <location>
        <begin position="19"/>
        <end position="54"/>
    </location>
</feature>
<comment type="similarity">
    <text evidence="2">Belongs to the SusD family.</text>
</comment>
<sequence>MVTQNTFGVPFLMKKGKESNGAAPPTLYLEHCYLNPIPSNQLVLNPNIEQNDGWE</sequence>
<proteinExistence type="inferred from homology"/>
<keyword evidence="4" id="KW-0472">Membrane</keyword>
<dbReference type="Proteomes" id="UP001595526">
    <property type="component" value="Unassembled WGS sequence"/>
</dbReference>
<dbReference type="Gene3D" id="1.25.40.390">
    <property type="match status" value="1"/>
</dbReference>
<gene>
    <name evidence="7" type="ORF">ACFOET_02985</name>
</gene>
<evidence type="ECO:0000256" key="1">
    <source>
        <dbReference type="ARBA" id="ARBA00004442"/>
    </source>
</evidence>
<keyword evidence="3" id="KW-0732">Signal</keyword>
<dbReference type="RefSeq" id="WP_379019411.1">
    <property type="nucleotide sequence ID" value="NZ_JBHRTA010000008.1"/>
</dbReference>
<evidence type="ECO:0000313" key="7">
    <source>
        <dbReference type="EMBL" id="MFC3196570.1"/>
    </source>
</evidence>
<evidence type="ECO:0000259" key="6">
    <source>
        <dbReference type="Pfam" id="PF07980"/>
    </source>
</evidence>
<evidence type="ECO:0000256" key="5">
    <source>
        <dbReference type="ARBA" id="ARBA00023237"/>
    </source>
</evidence>
<dbReference type="SUPFAM" id="SSF48452">
    <property type="entry name" value="TPR-like"/>
    <property type="match status" value="1"/>
</dbReference>
<comment type="caution">
    <text evidence="7">The sequence shown here is derived from an EMBL/GenBank/DDBJ whole genome shotgun (WGS) entry which is preliminary data.</text>
</comment>
<organism evidence="7 8">
    <name type="scientific">Parapedobacter deserti</name>
    <dbReference type="NCBI Taxonomy" id="1912957"/>
    <lineage>
        <taxon>Bacteria</taxon>
        <taxon>Pseudomonadati</taxon>
        <taxon>Bacteroidota</taxon>
        <taxon>Sphingobacteriia</taxon>
        <taxon>Sphingobacteriales</taxon>
        <taxon>Sphingobacteriaceae</taxon>
        <taxon>Parapedobacter</taxon>
    </lineage>
</organism>
<dbReference type="EMBL" id="JBHRTA010000008">
    <property type="protein sequence ID" value="MFC3196570.1"/>
    <property type="molecule type" value="Genomic_DNA"/>
</dbReference>
<name>A0ABV7JI86_9SPHI</name>
<evidence type="ECO:0000256" key="2">
    <source>
        <dbReference type="ARBA" id="ARBA00006275"/>
    </source>
</evidence>
<evidence type="ECO:0000256" key="3">
    <source>
        <dbReference type="ARBA" id="ARBA00022729"/>
    </source>
</evidence>
<dbReference type="InterPro" id="IPR011990">
    <property type="entry name" value="TPR-like_helical_dom_sf"/>
</dbReference>
<comment type="subcellular location">
    <subcellularLocation>
        <location evidence="1">Cell outer membrane</location>
    </subcellularLocation>
</comment>
<dbReference type="Pfam" id="PF07980">
    <property type="entry name" value="SusD_RagB"/>
    <property type="match status" value="1"/>
</dbReference>
<dbReference type="InterPro" id="IPR012944">
    <property type="entry name" value="SusD_RagB_dom"/>
</dbReference>